<dbReference type="EMBL" id="CP058579">
    <property type="protein sequence ID" value="QLG62422.1"/>
    <property type="molecule type" value="Genomic_DNA"/>
</dbReference>
<sequence>MDEPKDDLIAALRGFGGDALRDAWLFDEETHESVYVREDVERQVADVDVAEYLDNERYGYVTRRTFEELHYTEYNYTVRGFDAFTQFRTFVPDDDRRVGLIASFDPNGNYDFDDLDARLAEAVGTGDGLEVTGD</sequence>
<dbReference type="InterPro" id="IPR055944">
    <property type="entry name" value="DUF7522"/>
</dbReference>
<dbReference type="GeneID" id="56038204"/>
<evidence type="ECO:0000313" key="1">
    <source>
        <dbReference type="EMBL" id="QLG62422.1"/>
    </source>
</evidence>
<dbReference type="OrthoDB" id="252516at2157"/>
<accession>A0A7D5QH14</accession>
<protein>
    <submittedName>
        <fullName evidence="1">Uncharacterized protein</fullName>
    </submittedName>
</protein>
<name>A0A7D5QH14_9EURY</name>
<organism evidence="1 2">
    <name type="scientific">Halorarum salinum</name>
    <dbReference type="NCBI Taxonomy" id="2743089"/>
    <lineage>
        <taxon>Archaea</taxon>
        <taxon>Methanobacteriati</taxon>
        <taxon>Methanobacteriota</taxon>
        <taxon>Stenosarchaea group</taxon>
        <taxon>Halobacteria</taxon>
        <taxon>Halobacteriales</taxon>
        <taxon>Haloferacaceae</taxon>
        <taxon>Halorarum</taxon>
    </lineage>
</organism>
<dbReference type="Proteomes" id="UP000509626">
    <property type="component" value="Chromosome"/>
</dbReference>
<gene>
    <name evidence="1" type="ORF">HUG12_12055</name>
</gene>
<dbReference type="KEGG" id="halu:HUG12_12055"/>
<reference evidence="1 2" key="1">
    <citation type="submission" date="2020-06" db="EMBL/GenBank/DDBJ databases">
        <title>NJ-3-1, isolated from saline soil.</title>
        <authorList>
            <person name="Cui H.L."/>
            <person name="Shi X."/>
        </authorList>
    </citation>
    <scope>NUCLEOTIDE SEQUENCE [LARGE SCALE GENOMIC DNA]</scope>
    <source>
        <strain evidence="1 2">NJ-3-1</strain>
    </source>
</reference>
<keyword evidence="2" id="KW-1185">Reference proteome</keyword>
<proteinExistence type="predicted"/>
<evidence type="ECO:0000313" key="2">
    <source>
        <dbReference type="Proteomes" id="UP000509626"/>
    </source>
</evidence>
<dbReference type="Pfam" id="PF24366">
    <property type="entry name" value="DUF7522"/>
    <property type="match status" value="1"/>
</dbReference>
<dbReference type="RefSeq" id="WP_179269007.1">
    <property type="nucleotide sequence ID" value="NZ_CP058579.1"/>
</dbReference>
<dbReference type="AlphaFoldDB" id="A0A7D5QH14"/>